<dbReference type="EMBL" id="JBHMCF010000040">
    <property type="protein sequence ID" value="MFB9474812.1"/>
    <property type="molecule type" value="Genomic_DNA"/>
</dbReference>
<gene>
    <name evidence="1" type="ORF">ACFFR3_35415</name>
</gene>
<accession>A0ABV5NX31</accession>
<reference evidence="1 2" key="1">
    <citation type="submission" date="2024-09" db="EMBL/GenBank/DDBJ databases">
        <authorList>
            <person name="Sun Q."/>
            <person name="Mori K."/>
        </authorList>
    </citation>
    <scope>NUCLEOTIDE SEQUENCE [LARGE SCALE GENOMIC DNA]</scope>
    <source>
        <strain evidence="1 2">JCM 3324</strain>
    </source>
</reference>
<dbReference type="Proteomes" id="UP001589568">
    <property type="component" value="Unassembled WGS sequence"/>
</dbReference>
<dbReference type="RefSeq" id="WP_345393918.1">
    <property type="nucleotide sequence ID" value="NZ_BAAAXS010000001.1"/>
</dbReference>
<name>A0ABV5NX31_9ACTN</name>
<keyword evidence="2" id="KW-1185">Reference proteome</keyword>
<protein>
    <recommendedName>
        <fullName evidence="3">SapB/AmfS family lantipeptide</fullName>
    </recommendedName>
</protein>
<organism evidence="1 2">
    <name type="scientific">Nonomuraea salmonea</name>
    <dbReference type="NCBI Taxonomy" id="46181"/>
    <lineage>
        <taxon>Bacteria</taxon>
        <taxon>Bacillati</taxon>
        <taxon>Actinomycetota</taxon>
        <taxon>Actinomycetes</taxon>
        <taxon>Streptosporangiales</taxon>
        <taxon>Streptosporangiaceae</taxon>
        <taxon>Nonomuraea</taxon>
    </lineage>
</organism>
<proteinExistence type="predicted"/>
<evidence type="ECO:0008006" key="3">
    <source>
        <dbReference type="Google" id="ProtNLM"/>
    </source>
</evidence>
<evidence type="ECO:0000313" key="1">
    <source>
        <dbReference type="EMBL" id="MFB9474812.1"/>
    </source>
</evidence>
<evidence type="ECO:0000313" key="2">
    <source>
        <dbReference type="Proteomes" id="UP001589568"/>
    </source>
</evidence>
<sequence>MSFILDLQSRTVAADRANGDYEPLGPSSLSPSLCVSGWTLVGC</sequence>
<comment type="caution">
    <text evidence="1">The sequence shown here is derived from an EMBL/GenBank/DDBJ whole genome shotgun (WGS) entry which is preliminary data.</text>
</comment>